<dbReference type="RefSeq" id="WP_276280631.1">
    <property type="nucleotide sequence ID" value="NZ_CP119809.1"/>
</dbReference>
<dbReference type="NCBIfam" id="NF041911">
    <property type="entry name" value="HVO_0649"/>
    <property type="match status" value="1"/>
</dbReference>
<dbReference type="EMBL" id="JBHSZH010000005">
    <property type="protein sequence ID" value="MFC7081452.1"/>
    <property type="molecule type" value="Genomic_DNA"/>
</dbReference>
<dbReference type="Proteomes" id="UP001596407">
    <property type="component" value="Unassembled WGS sequence"/>
</dbReference>
<gene>
    <name evidence="1" type="ORF">ACFQJ6_16360</name>
</gene>
<reference evidence="1 2" key="1">
    <citation type="journal article" date="2019" name="Int. J. Syst. Evol. Microbiol.">
        <title>The Global Catalogue of Microorganisms (GCM) 10K type strain sequencing project: providing services to taxonomists for standard genome sequencing and annotation.</title>
        <authorList>
            <consortium name="The Broad Institute Genomics Platform"/>
            <consortium name="The Broad Institute Genome Sequencing Center for Infectious Disease"/>
            <person name="Wu L."/>
            <person name="Ma J."/>
        </authorList>
    </citation>
    <scope>NUCLEOTIDE SEQUENCE [LARGE SCALE GENOMIC DNA]</scope>
    <source>
        <strain evidence="1 2">DT72</strain>
    </source>
</reference>
<evidence type="ECO:0000313" key="2">
    <source>
        <dbReference type="Proteomes" id="UP001596407"/>
    </source>
</evidence>
<dbReference type="AlphaFoldDB" id="A0ABD5WQJ6"/>
<evidence type="ECO:0000313" key="1">
    <source>
        <dbReference type="EMBL" id="MFC7081452.1"/>
    </source>
</evidence>
<dbReference type="GeneID" id="79301796"/>
<proteinExistence type="predicted"/>
<protein>
    <submittedName>
        <fullName evidence="1">HVO_0649 family zinc finger protein</fullName>
    </submittedName>
</protein>
<organism evidence="1 2">
    <name type="scientific">Halorussus caseinilyticus</name>
    <dbReference type="NCBI Taxonomy" id="3034025"/>
    <lineage>
        <taxon>Archaea</taxon>
        <taxon>Methanobacteriati</taxon>
        <taxon>Methanobacteriota</taxon>
        <taxon>Stenosarchaea group</taxon>
        <taxon>Halobacteria</taxon>
        <taxon>Halobacteriales</taxon>
        <taxon>Haladaptataceae</taxon>
        <taxon>Halorussus</taxon>
    </lineage>
</organism>
<accession>A0ABD5WQJ6</accession>
<sequence>MSELEDIGSTPFDRMASHMEHEDLVCSECGYDDEDGSWRARTTGGQVLYTHVCPSCGAIRKRTYHLDRD</sequence>
<comment type="caution">
    <text evidence="1">The sequence shown here is derived from an EMBL/GenBank/DDBJ whole genome shotgun (WGS) entry which is preliminary data.</text>
</comment>
<name>A0ABD5WQJ6_9EURY</name>
<dbReference type="InterPro" id="IPR049696">
    <property type="entry name" value="HVO_0649-like"/>
</dbReference>
<keyword evidence="2" id="KW-1185">Reference proteome</keyword>